<name>A0ABT0Q871_9RHOB</name>
<evidence type="ECO:0000259" key="1">
    <source>
        <dbReference type="Pfam" id="PF20172"/>
    </source>
</evidence>
<dbReference type="Pfam" id="PF20172">
    <property type="entry name" value="DUF6538"/>
    <property type="match status" value="1"/>
</dbReference>
<dbReference type="InterPro" id="IPR046668">
    <property type="entry name" value="DUF6538"/>
</dbReference>
<evidence type="ECO:0000313" key="3">
    <source>
        <dbReference type="Proteomes" id="UP001203880"/>
    </source>
</evidence>
<comment type="caution">
    <text evidence="2">The sequence shown here is derived from an EMBL/GenBank/DDBJ whole genome shotgun (WGS) entry which is preliminary data.</text>
</comment>
<evidence type="ECO:0000313" key="2">
    <source>
        <dbReference type="EMBL" id="MCL6286005.1"/>
    </source>
</evidence>
<dbReference type="Proteomes" id="UP001203880">
    <property type="component" value="Unassembled WGS sequence"/>
</dbReference>
<organism evidence="2 3">
    <name type="scientific">Ruegeria spongiae</name>
    <dbReference type="NCBI Taxonomy" id="2942209"/>
    <lineage>
        <taxon>Bacteria</taxon>
        <taxon>Pseudomonadati</taxon>
        <taxon>Pseudomonadota</taxon>
        <taxon>Alphaproteobacteria</taxon>
        <taxon>Rhodobacterales</taxon>
        <taxon>Roseobacteraceae</taxon>
        <taxon>Ruegeria</taxon>
    </lineage>
</organism>
<reference evidence="2" key="1">
    <citation type="submission" date="2022-05" db="EMBL/GenBank/DDBJ databases">
        <authorList>
            <person name="Park J.-S."/>
        </authorList>
    </citation>
    <scope>NUCLEOTIDE SEQUENCE</scope>
    <source>
        <strain evidence="2">2012CJ41-6</strain>
    </source>
</reference>
<sequence>MAEYELPTVPGTQQRGPTYHFNIPIPKAIRDLYDNKAAFRGTMKTSDPKEAKSKVELQRTVFDQQVKDRARAEDRERLSKLLTDDQKAALEAIGGVEEVPAHIAELRKIAAFLTAGEGATEHLADDEEADLMSEIQHRAELAANAAYREALVAEIRGTKRIANSLKIEVPDPIKGTDEGVLGLRDVAERFLDAKDYTPQNREKLRVTTARFSHSVSITECFT</sequence>
<keyword evidence="3" id="KW-1185">Reference proteome</keyword>
<gene>
    <name evidence="2" type="ORF">M3P21_21040</name>
</gene>
<dbReference type="RefSeq" id="WP_249713338.1">
    <property type="nucleotide sequence ID" value="NZ_JAMFMB010000047.1"/>
</dbReference>
<dbReference type="EMBL" id="JAMFMB010000047">
    <property type="protein sequence ID" value="MCL6286005.1"/>
    <property type="molecule type" value="Genomic_DNA"/>
</dbReference>
<proteinExistence type="predicted"/>
<feature type="domain" description="DUF6538" evidence="1">
    <location>
        <begin position="13"/>
        <end position="65"/>
    </location>
</feature>
<protein>
    <recommendedName>
        <fullName evidence="1">DUF6538 domain-containing protein</fullName>
    </recommendedName>
</protein>
<accession>A0ABT0Q871</accession>